<feature type="binding site" evidence="10">
    <location>
        <position position="244"/>
    </location>
    <ligand>
        <name>Mg(2+)</name>
        <dbReference type="ChEBI" id="CHEBI:18420"/>
    </ligand>
</feature>
<evidence type="ECO:0000256" key="10">
    <source>
        <dbReference type="PIRSR" id="PIRSR001415-5"/>
    </source>
</evidence>
<evidence type="ECO:0000256" key="3">
    <source>
        <dbReference type="ARBA" id="ARBA00012053"/>
    </source>
</evidence>
<dbReference type="SUPFAM" id="SSF51569">
    <property type="entry name" value="Aldolase"/>
    <property type="match status" value="1"/>
</dbReference>
<proteinExistence type="inferred from homology"/>
<dbReference type="UniPathway" id="UPA00251">
    <property type="reaction ID" value="UER00318"/>
</dbReference>
<name>A0A5E6MGC7_9BACT</name>
<dbReference type="GO" id="GO:0008270">
    <property type="term" value="F:zinc ion binding"/>
    <property type="evidence" value="ECO:0007669"/>
    <property type="project" value="TreeGrafter"/>
</dbReference>
<evidence type="ECO:0000256" key="2">
    <source>
        <dbReference type="ARBA" id="ARBA00008055"/>
    </source>
</evidence>
<dbReference type="EMBL" id="CABFVA020000093">
    <property type="protein sequence ID" value="VVM07411.1"/>
    <property type="molecule type" value="Genomic_DNA"/>
</dbReference>
<protein>
    <recommendedName>
        <fullName evidence="4 11">Delta-aminolevulinic acid dehydratase</fullName>
        <ecNumber evidence="3 11">4.2.1.24</ecNumber>
    </recommendedName>
</protein>
<comment type="catalytic activity">
    <reaction evidence="8 11">
        <text>2 5-aminolevulinate = porphobilinogen + 2 H2O + H(+)</text>
        <dbReference type="Rhea" id="RHEA:24064"/>
        <dbReference type="ChEBI" id="CHEBI:15377"/>
        <dbReference type="ChEBI" id="CHEBI:15378"/>
        <dbReference type="ChEBI" id="CHEBI:58126"/>
        <dbReference type="ChEBI" id="CHEBI:356416"/>
        <dbReference type="EC" id="4.2.1.24"/>
    </reaction>
</comment>
<dbReference type="PANTHER" id="PTHR11458:SF0">
    <property type="entry name" value="DELTA-AMINOLEVULINIC ACID DEHYDRATASE"/>
    <property type="match status" value="1"/>
</dbReference>
<evidence type="ECO:0000256" key="5">
    <source>
        <dbReference type="ARBA" id="ARBA00023133"/>
    </source>
</evidence>
<accession>A0A5E6MGC7</accession>
<gene>
    <name evidence="13" type="primary">hemB</name>
    <name evidence="13" type="synonym">ALAD</name>
    <name evidence="13" type="ORF">MAMT_01749</name>
</gene>
<evidence type="ECO:0000256" key="11">
    <source>
        <dbReference type="RuleBase" id="RU000515"/>
    </source>
</evidence>
<dbReference type="InterPro" id="IPR001731">
    <property type="entry name" value="ALAD"/>
</dbReference>
<keyword evidence="10" id="KW-0460">Magnesium</keyword>
<dbReference type="PIRSF" id="PIRSF001415">
    <property type="entry name" value="Porphbilin_synth"/>
    <property type="match status" value="1"/>
</dbReference>
<dbReference type="Pfam" id="PF00490">
    <property type="entry name" value="ALAD"/>
    <property type="match status" value="1"/>
</dbReference>
<evidence type="ECO:0000256" key="8">
    <source>
        <dbReference type="ARBA" id="ARBA00047651"/>
    </source>
</evidence>
<evidence type="ECO:0000256" key="9">
    <source>
        <dbReference type="PIRSR" id="PIRSR001415-1"/>
    </source>
</evidence>
<dbReference type="PROSITE" id="PS00169">
    <property type="entry name" value="D_ALA_DEHYDRATASE"/>
    <property type="match status" value="1"/>
</dbReference>
<evidence type="ECO:0000313" key="14">
    <source>
        <dbReference type="Proteomes" id="UP000334923"/>
    </source>
</evidence>
<dbReference type="GO" id="GO:0005829">
    <property type="term" value="C:cytosol"/>
    <property type="evidence" value="ECO:0007669"/>
    <property type="project" value="TreeGrafter"/>
</dbReference>
<comment type="subunit">
    <text evidence="11">Homooctamer.</text>
</comment>
<dbReference type="PRINTS" id="PR00144">
    <property type="entry name" value="DALDHYDRTASE"/>
</dbReference>
<dbReference type="NCBIfam" id="NF006762">
    <property type="entry name" value="PRK09283.1"/>
    <property type="match status" value="1"/>
</dbReference>
<sequence length="334" mass="36653">MAKPSHKLALRRRPRRLRASEGIRRLIEEHLLTANDLIAPVFCKEDGLRQEIESMPGVFRHKPEDACRFALELHERGVRAVALFPCIPEGKKDAQGTAALDPNGLIPQVIREIKGRAPGLLVIADVALDPYTSHGHDGLWNPENGEIENDATVRLLCEMARILGEAGVDLVAPSDMMDGRIGAIRASLDDASLERVGVLAYAVKFASAFYGPFRDAIGSRRGKGYLDKRTYQLSPTNLREGLLEAQLDEEEGADILMVKPAGPYLDVISQVRARTLLPLAAYQVSGEYAQIVAAARNGWLDLEAAYRESLIAIKRAGADMIITYFASRFVGNAE</sequence>
<comment type="similarity">
    <text evidence="2 12">Belongs to the ALAD family.</text>
</comment>
<dbReference type="AlphaFoldDB" id="A0A5E6MGC7"/>
<feature type="active site" description="Schiff-base intermediate with substrate" evidence="9">
    <location>
        <position position="259"/>
    </location>
</feature>
<dbReference type="EC" id="4.2.1.24" evidence="3 11"/>
<reference evidence="13 14" key="1">
    <citation type="submission" date="2019-09" db="EMBL/GenBank/DDBJ databases">
        <authorList>
            <person name="Cremers G."/>
        </authorList>
    </citation>
    <scope>NUCLEOTIDE SEQUENCE [LARGE SCALE GENOMIC DNA]</scope>
    <source>
        <strain evidence="13">4A</strain>
    </source>
</reference>
<evidence type="ECO:0000256" key="7">
    <source>
        <dbReference type="ARBA" id="ARBA00023244"/>
    </source>
</evidence>
<dbReference type="OrthoDB" id="9805001at2"/>
<dbReference type="InterPro" id="IPR030656">
    <property type="entry name" value="ALAD_AS"/>
</dbReference>
<keyword evidence="5" id="KW-0350">Heme biosynthesis</keyword>
<dbReference type="FunFam" id="3.20.20.70:FF:000019">
    <property type="entry name" value="Delta-aminolevulinic acid dehydratase"/>
    <property type="match status" value="1"/>
</dbReference>
<evidence type="ECO:0000256" key="1">
    <source>
        <dbReference type="ARBA" id="ARBA00004694"/>
    </source>
</evidence>
<keyword evidence="7 11" id="KW-0627">Porphyrin biosynthesis</keyword>
<dbReference type="InterPro" id="IPR013785">
    <property type="entry name" value="Aldolase_TIM"/>
</dbReference>
<dbReference type="GO" id="GO:0004655">
    <property type="term" value="F:porphobilinogen synthase activity"/>
    <property type="evidence" value="ECO:0007669"/>
    <property type="project" value="UniProtKB-EC"/>
</dbReference>
<evidence type="ECO:0000256" key="12">
    <source>
        <dbReference type="RuleBase" id="RU004161"/>
    </source>
</evidence>
<evidence type="ECO:0000313" key="13">
    <source>
        <dbReference type="EMBL" id="VVM07411.1"/>
    </source>
</evidence>
<evidence type="ECO:0000256" key="4">
    <source>
        <dbReference type="ARBA" id="ARBA00020771"/>
    </source>
</evidence>
<keyword evidence="10" id="KW-0479">Metal-binding</keyword>
<dbReference type="Gene3D" id="3.20.20.70">
    <property type="entry name" value="Aldolase class I"/>
    <property type="match status" value="1"/>
</dbReference>
<dbReference type="RefSeq" id="WP_142660554.1">
    <property type="nucleotide sequence ID" value="NZ_CABFVA020000093.1"/>
</dbReference>
<organism evidence="13 14">
    <name type="scientific">Methylacidimicrobium tartarophylax</name>
    <dbReference type="NCBI Taxonomy" id="1041768"/>
    <lineage>
        <taxon>Bacteria</taxon>
        <taxon>Pseudomonadati</taxon>
        <taxon>Verrucomicrobiota</taxon>
        <taxon>Methylacidimicrobium</taxon>
    </lineage>
</organism>
<dbReference type="Proteomes" id="UP000334923">
    <property type="component" value="Unassembled WGS sequence"/>
</dbReference>
<keyword evidence="14" id="KW-1185">Reference proteome</keyword>
<keyword evidence="6 11" id="KW-0456">Lyase</keyword>
<feature type="active site" description="Schiff-base intermediate with substrate" evidence="9">
    <location>
        <position position="204"/>
    </location>
</feature>
<dbReference type="SMART" id="SM01004">
    <property type="entry name" value="ALAD"/>
    <property type="match status" value="1"/>
</dbReference>
<comment type="pathway">
    <text evidence="1">Porphyrin-containing compound metabolism; protoporphyrin-IX biosynthesis; coproporphyrinogen-III from 5-aminolevulinate: step 1/4.</text>
</comment>
<dbReference type="GO" id="GO:0006782">
    <property type="term" value="P:protoporphyrinogen IX biosynthetic process"/>
    <property type="evidence" value="ECO:0007669"/>
    <property type="project" value="UniProtKB-UniPathway"/>
</dbReference>
<evidence type="ECO:0000256" key="6">
    <source>
        <dbReference type="ARBA" id="ARBA00023239"/>
    </source>
</evidence>
<dbReference type="PANTHER" id="PTHR11458">
    <property type="entry name" value="DELTA-AMINOLEVULINIC ACID DEHYDRATASE"/>
    <property type="match status" value="1"/>
</dbReference>